<dbReference type="Gene3D" id="1.20.120.1220">
    <property type="match status" value="1"/>
</dbReference>
<evidence type="ECO:0000313" key="5">
    <source>
        <dbReference type="EMBL" id="PWF21031.1"/>
    </source>
</evidence>
<dbReference type="InterPro" id="IPR000045">
    <property type="entry name" value="Prepilin_IV_endopep_pep"/>
</dbReference>
<dbReference type="InterPro" id="IPR014032">
    <property type="entry name" value="Peptidase_A24A_bac"/>
</dbReference>
<evidence type="ECO:0000256" key="2">
    <source>
        <dbReference type="RuleBase" id="RU003793"/>
    </source>
</evidence>
<reference evidence="6" key="1">
    <citation type="submission" date="2018-05" db="EMBL/GenBank/DDBJ databases">
        <authorList>
            <person name="Li Y."/>
        </authorList>
    </citation>
    <scope>NUCLEOTIDE SEQUENCE [LARGE SCALE GENOMIC DNA]</scope>
    <source>
        <strain evidence="6">3d-2-2</strain>
    </source>
</reference>
<accession>A0A2V1JVD1</accession>
<sequence>MGAMSELLANWKQTLLAIVLLQAWVALLCHIAPRLVAQIDAAQMVRSRPAPAVRRVAHALVLVLTVALLWLPVSQHAWVVMAVAACGASLLALAWIDARTCLLPDGLTLPLLWAGLLVNLDGALTPLRDAVLGAAGGYLVLWCAAAAYRRLTGREGMGYGDFKLLAALGAWLGWTWLPALMLVSSACGVLAALLGRAMGWCRAGQALPFGPWLALAGIMALAWQG</sequence>
<feature type="transmembrane region" description="Helical" evidence="3">
    <location>
        <begin position="206"/>
        <end position="223"/>
    </location>
</feature>
<dbReference type="GO" id="GO:0005886">
    <property type="term" value="C:plasma membrane"/>
    <property type="evidence" value="ECO:0007669"/>
    <property type="project" value="TreeGrafter"/>
</dbReference>
<evidence type="ECO:0000259" key="4">
    <source>
        <dbReference type="Pfam" id="PF01478"/>
    </source>
</evidence>
<dbReference type="Pfam" id="PF01478">
    <property type="entry name" value="Peptidase_A24"/>
    <property type="match status" value="1"/>
</dbReference>
<evidence type="ECO:0000313" key="6">
    <source>
        <dbReference type="Proteomes" id="UP000245212"/>
    </source>
</evidence>
<comment type="caution">
    <text evidence="5">The sequence shown here is derived from an EMBL/GenBank/DDBJ whole genome shotgun (WGS) entry which is preliminary data.</text>
</comment>
<organism evidence="5 6">
    <name type="scientific">Corticimicrobacter populi</name>
    <dbReference type="NCBI Taxonomy" id="2175229"/>
    <lineage>
        <taxon>Bacteria</taxon>
        <taxon>Pseudomonadati</taxon>
        <taxon>Pseudomonadota</taxon>
        <taxon>Betaproteobacteria</taxon>
        <taxon>Burkholderiales</taxon>
        <taxon>Alcaligenaceae</taxon>
        <taxon>Corticimicrobacter</taxon>
    </lineage>
</organism>
<evidence type="ECO:0000256" key="3">
    <source>
        <dbReference type="SAM" id="Phobius"/>
    </source>
</evidence>
<dbReference type="GO" id="GO:0006465">
    <property type="term" value="P:signal peptide processing"/>
    <property type="evidence" value="ECO:0007669"/>
    <property type="project" value="TreeGrafter"/>
</dbReference>
<feature type="transmembrane region" description="Helical" evidence="3">
    <location>
        <begin position="78"/>
        <end position="96"/>
    </location>
</feature>
<proteinExistence type="inferred from homology"/>
<gene>
    <name evidence="5" type="ORF">DD235_16005</name>
</gene>
<feature type="transmembrane region" description="Helical" evidence="3">
    <location>
        <begin position="168"/>
        <end position="194"/>
    </location>
</feature>
<keyword evidence="3" id="KW-0812">Transmembrane</keyword>
<evidence type="ECO:0000256" key="1">
    <source>
        <dbReference type="ARBA" id="ARBA00005801"/>
    </source>
</evidence>
<dbReference type="PANTHER" id="PTHR30487:SF0">
    <property type="entry name" value="PREPILIN LEADER PEPTIDASE_N-METHYLTRANSFERASE-RELATED"/>
    <property type="match status" value="1"/>
</dbReference>
<keyword evidence="3" id="KW-0472">Membrane</keyword>
<dbReference type="PANTHER" id="PTHR30487">
    <property type="entry name" value="TYPE 4 PREPILIN-LIKE PROTEINS LEADER PEPTIDE-PROCESSING ENZYME"/>
    <property type="match status" value="1"/>
</dbReference>
<dbReference type="GO" id="GO:0004190">
    <property type="term" value="F:aspartic-type endopeptidase activity"/>
    <property type="evidence" value="ECO:0007669"/>
    <property type="project" value="InterPro"/>
</dbReference>
<comment type="similarity">
    <text evidence="1 2">Belongs to the peptidase A24 family.</text>
</comment>
<name>A0A2V1JVD1_9BURK</name>
<dbReference type="Proteomes" id="UP000245212">
    <property type="component" value="Unassembled WGS sequence"/>
</dbReference>
<protein>
    <recommendedName>
        <fullName evidence="4">Prepilin type IV endopeptidase peptidase domain-containing protein</fullName>
    </recommendedName>
</protein>
<feature type="domain" description="Prepilin type IV endopeptidase peptidase" evidence="4">
    <location>
        <begin position="87"/>
        <end position="192"/>
    </location>
</feature>
<dbReference type="InterPro" id="IPR050882">
    <property type="entry name" value="Prepilin_peptidase/N-MTase"/>
</dbReference>
<feature type="transmembrane region" description="Helical" evidence="3">
    <location>
        <begin position="130"/>
        <end position="148"/>
    </location>
</feature>
<keyword evidence="3" id="KW-1133">Transmembrane helix</keyword>
<keyword evidence="6" id="KW-1185">Reference proteome</keyword>
<dbReference type="PRINTS" id="PR00864">
    <property type="entry name" value="PREPILNPTASE"/>
</dbReference>
<dbReference type="EMBL" id="QETA01000009">
    <property type="protein sequence ID" value="PWF21031.1"/>
    <property type="molecule type" value="Genomic_DNA"/>
</dbReference>
<feature type="transmembrane region" description="Helical" evidence="3">
    <location>
        <begin position="53"/>
        <end position="71"/>
    </location>
</feature>
<dbReference type="AlphaFoldDB" id="A0A2V1JVD1"/>